<proteinExistence type="predicted"/>
<keyword evidence="2" id="KW-1185">Reference proteome</keyword>
<name>A0ABN6AA75_MYCNT</name>
<evidence type="ECO:0000313" key="2">
    <source>
        <dbReference type="Proteomes" id="UP000465812"/>
    </source>
</evidence>
<sequence>MLGRSSDRLKSVPDEVFRHLARPRLLLDRCGLRACVQAATRPREHVSPEDLAAQATNLKEELLGSHYDGPYPGPSMTLRR</sequence>
<dbReference type="Proteomes" id="UP000465812">
    <property type="component" value="Chromosome"/>
</dbReference>
<dbReference type="EMBL" id="AP022590">
    <property type="protein sequence ID" value="BBY38531.1"/>
    <property type="molecule type" value="Genomic_DNA"/>
</dbReference>
<protein>
    <submittedName>
        <fullName evidence="1">Uncharacterized protein</fullName>
    </submittedName>
</protein>
<organism evidence="1 2">
    <name type="scientific">Mycobacterium mantenii</name>
    <dbReference type="NCBI Taxonomy" id="560555"/>
    <lineage>
        <taxon>Bacteria</taxon>
        <taxon>Bacillati</taxon>
        <taxon>Actinomycetota</taxon>
        <taxon>Actinomycetes</taxon>
        <taxon>Mycobacteriales</taxon>
        <taxon>Mycobacteriaceae</taxon>
        <taxon>Mycobacterium</taxon>
        <taxon>Mycobacterium avium complex (MAC)</taxon>
    </lineage>
</organism>
<accession>A0ABN6AA75</accession>
<gene>
    <name evidence="1" type="ORF">MMAN_26650</name>
</gene>
<reference evidence="1 2" key="1">
    <citation type="journal article" date="2019" name="Emerg. Microbes Infect.">
        <title>Comprehensive subspecies identification of 175 nontuberculous mycobacteria species based on 7547 genomic profiles.</title>
        <authorList>
            <person name="Matsumoto Y."/>
            <person name="Kinjo T."/>
            <person name="Motooka D."/>
            <person name="Nabeya D."/>
            <person name="Jung N."/>
            <person name="Uechi K."/>
            <person name="Horii T."/>
            <person name="Iida T."/>
            <person name="Fujita J."/>
            <person name="Nakamura S."/>
        </authorList>
    </citation>
    <scope>NUCLEOTIDE SEQUENCE [LARGE SCALE GENOMIC DNA]</scope>
    <source>
        <strain evidence="1 2">JCM 18113</strain>
    </source>
</reference>
<evidence type="ECO:0000313" key="1">
    <source>
        <dbReference type="EMBL" id="BBY38531.1"/>
    </source>
</evidence>